<evidence type="ECO:0000259" key="3">
    <source>
        <dbReference type="PROSITE" id="PS50914"/>
    </source>
</evidence>
<evidence type="ECO:0000256" key="1">
    <source>
        <dbReference type="ARBA" id="ARBA00022729"/>
    </source>
</evidence>
<gene>
    <name evidence="4" type="ORF">JHT90_08445</name>
</gene>
<feature type="domain" description="BON" evidence="3">
    <location>
        <begin position="46"/>
        <end position="117"/>
    </location>
</feature>
<evidence type="ECO:0000256" key="2">
    <source>
        <dbReference type="SAM" id="SignalP"/>
    </source>
</evidence>
<feature type="chain" id="PRO_5037469394" evidence="2">
    <location>
        <begin position="26"/>
        <end position="193"/>
    </location>
</feature>
<keyword evidence="1 2" id="KW-0732">Signal</keyword>
<accession>A0A974ND24</accession>
<dbReference type="RefSeq" id="WP_201090348.1">
    <property type="nucleotide sequence ID" value="NZ_CP067393.1"/>
</dbReference>
<dbReference type="PROSITE" id="PS51257">
    <property type="entry name" value="PROKAR_LIPOPROTEIN"/>
    <property type="match status" value="1"/>
</dbReference>
<dbReference type="SMART" id="SM00749">
    <property type="entry name" value="BON"/>
    <property type="match status" value="2"/>
</dbReference>
<organism evidence="4 5">
    <name type="scientific">Entomomonas asaccharolytica</name>
    <dbReference type="NCBI Taxonomy" id="2785331"/>
    <lineage>
        <taxon>Bacteria</taxon>
        <taxon>Pseudomonadati</taxon>
        <taxon>Pseudomonadota</taxon>
        <taxon>Gammaproteobacteria</taxon>
        <taxon>Pseudomonadales</taxon>
        <taxon>Pseudomonadaceae</taxon>
        <taxon>Entomomonas</taxon>
    </lineage>
</organism>
<sequence>MNKKHSLLTLLMLVLVLSGCSSVVGTTRNKPVQDDLGTRTWGAKIDDSLIETKVAVNVAKADPKLDDDSRIVVVSFNGIVLLAGQVPNANLKPIAVKAASQGIQGIKQVHDDLQVGPVAGFLARSSDSWITSKVKSSMTFKAEIPASRIKVVTENGIVYLLGLVTHKEGKAASEAAKNISGVQRVVMVFEYID</sequence>
<reference evidence="4 5" key="1">
    <citation type="submission" date="2021-01" db="EMBL/GenBank/DDBJ databases">
        <title>Entomomonas sp. F2A isolated from a house cricket (Acheta domesticus).</title>
        <authorList>
            <person name="Spergser J."/>
            <person name="Busse H.-J."/>
        </authorList>
    </citation>
    <scope>NUCLEOTIDE SEQUENCE [LARGE SCALE GENOMIC DNA]</scope>
    <source>
        <strain evidence="4 5">F2A</strain>
    </source>
</reference>
<dbReference type="Gene3D" id="3.30.1340.30">
    <property type="match status" value="1"/>
</dbReference>
<name>A0A974ND24_9GAMM</name>
<dbReference type="EMBL" id="CP067393">
    <property type="protein sequence ID" value="QQP84451.1"/>
    <property type="molecule type" value="Genomic_DNA"/>
</dbReference>
<feature type="signal peptide" evidence="2">
    <location>
        <begin position="1"/>
        <end position="25"/>
    </location>
</feature>
<dbReference type="Pfam" id="PF04972">
    <property type="entry name" value="BON"/>
    <property type="match status" value="2"/>
</dbReference>
<dbReference type="InterPro" id="IPR007055">
    <property type="entry name" value="BON_dom"/>
</dbReference>
<dbReference type="InterPro" id="IPR014004">
    <property type="entry name" value="Transpt-assoc_nodulatn_dom_bac"/>
</dbReference>
<dbReference type="InterPro" id="IPR051686">
    <property type="entry name" value="Lipoprotein_DolP"/>
</dbReference>
<protein>
    <submittedName>
        <fullName evidence="4">BON domain-containing protein</fullName>
    </submittedName>
</protein>
<dbReference type="PANTHER" id="PTHR34606:SF4">
    <property type="entry name" value="OUTER MEMBRANE LIPOPROTEIN DOLP"/>
    <property type="match status" value="1"/>
</dbReference>
<proteinExistence type="predicted"/>
<feature type="domain" description="BON" evidence="3">
    <location>
        <begin position="126"/>
        <end position="193"/>
    </location>
</feature>
<evidence type="ECO:0000313" key="4">
    <source>
        <dbReference type="EMBL" id="QQP84451.1"/>
    </source>
</evidence>
<dbReference type="AlphaFoldDB" id="A0A974ND24"/>
<dbReference type="Proteomes" id="UP000595278">
    <property type="component" value="Chromosome"/>
</dbReference>
<dbReference type="KEGG" id="eaz:JHT90_08445"/>
<keyword evidence="5" id="KW-1185">Reference proteome</keyword>
<dbReference type="PROSITE" id="PS50914">
    <property type="entry name" value="BON"/>
    <property type="match status" value="2"/>
</dbReference>
<evidence type="ECO:0000313" key="5">
    <source>
        <dbReference type="Proteomes" id="UP000595278"/>
    </source>
</evidence>
<dbReference type="PANTHER" id="PTHR34606">
    <property type="entry name" value="BON DOMAIN-CONTAINING PROTEIN"/>
    <property type="match status" value="1"/>
</dbReference>